<comment type="caution">
    <text evidence="3">The sequence shown here is derived from an EMBL/GenBank/DDBJ whole genome shotgun (WGS) entry which is preliminary data.</text>
</comment>
<reference evidence="3" key="1">
    <citation type="submission" date="2022-12" db="EMBL/GenBank/DDBJ databases">
        <title>New Phytohabitans aurantiacus sp. RD004123 nov., an actinomycete isolated from soil.</title>
        <authorList>
            <person name="Triningsih D.W."/>
            <person name="Harunari E."/>
            <person name="Igarashi Y."/>
        </authorList>
    </citation>
    <scope>NUCLEOTIDE SEQUENCE</scope>
    <source>
        <strain evidence="3">RD004123</strain>
    </source>
</reference>
<organism evidence="3 4">
    <name type="scientific">Phytohabitans aurantiacus</name>
    <dbReference type="NCBI Taxonomy" id="3016789"/>
    <lineage>
        <taxon>Bacteria</taxon>
        <taxon>Bacillati</taxon>
        <taxon>Actinomycetota</taxon>
        <taxon>Actinomycetes</taxon>
        <taxon>Micromonosporales</taxon>
        <taxon>Micromonosporaceae</taxon>
    </lineage>
</organism>
<proteinExistence type="predicted"/>
<sequence length="111" mass="11669">MVLNVTVAVIAALAGALVGAVTVGLAVRARRRDDDANIAQILADLVDLAVRSAPPDRRSTVQHLATLTAERWQPDGHHVIGDQEPPAAGQRGVSAAAVNRQLRQRAGGWRG</sequence>
<keyword evidence="2" id="KW-1133">Transmembrane helix</keyword>
<evidence type="ECO:0000313" key="4">
    <source>
        <dbReference type="Proteomes" id="UP001144280"/>
    </source>
</evidence>
<dbReference type="RefSeq" id="WP_281891769.1">
    <property type="nucleotide sequence ID" value="NZ_BSDI01000001.1"/>
</dbReference>
<evidence type="ECO:0000256" key="1">
    <source>
        <dbReference type="SAM" id="MobiDB-lite"/>
    </source>
</evidence>
<dbReference type="EMBL" id="BSDI01000001">
    <property type="protein sequence ID" value="GLH94923.1"/>
    <property type="molecule type" value="Genomic_DNA"/>
</dbReference>
<keyword evidence="2" id="KW-0472">Membrane</keyword>
<name>A0ABQ5QKZ4_9ACTN</name>
<evidence type="ECO:0000313" key="3">
    <source>
        <dbReference type="EMBL" id="GLH94923.1"/>
    </source>
</evidence>
<protein>
    <submittedName>
        <fullName evidence="3">Uncharacterized protein</fullName>
    </submittedName>
</protein>
<keyword evidence="4" id="KW-1185">Reference proteome</keyword>
<gene>
    <name evidence="3" type="ORF">Pa4123_01950</name>
</gene>
<feature type="region of interest" description="Disordered" evidence="1">
    <location>
        <begin position="75"/>
        <end position="94"/>
    </location>
</feature>
<keyword evidence="2" id="KW-0812">Transmembrane</keyword>
<accession>A0ABQ5QKZ4</accession>
<dbReference type="Proteomes" id="UP001144280">
    <property type="component" value="Unassembled WGS sequence"/>
</dbReference>
<feature type="transmembrane region" description="Helical" evidence="2">
    <location>
        <begin position="6"/>
        <end position="27"/>
    </location>
</feature>
<evidence type="ECO:0000256" key="2">
    <source>
        <dbReference type="SAM" id="Phobius"/>
    </source>
</evidence>